<evidence type="ECO:0000313" key="3">
    <source>
        <dbReference type="Proteomes" id="UP000184368"/>
    </source>
</evidence>
<dbReference type="STRING" id="1302690.BUE76_02885"/>
<proteinExistence type="predicted"/>
<accession>A0A1M5F3P3</accession>
<feature type="signal peptide" evidence="1">
    <location>
        <begin position="1"/>
        <end position="22"/>
    </location>
</feature>
<organism evidence="2 3">
    <name type="scientific">Cnuella takakiae</name>
    <dbReference type="NCBI Taxonomy" id="1302690"/>
    <lineage>
        <taxon>Bacteria</taxon>
        <taxon>Pseudomonadati</taxon>
        <taxon>Bacteroidota</taxon>
        <taxon>Chitinophagia</taxon>
        <taxon>Chitinophagales</taxon>
        <taxon>Chitinophagaceae</taxon>
        <taxon>Cnuella</taxon>
    </lineage>
</organism>
<dbReference type="RefSeq" id="WP_073045230.1">
    <property type="nucleotide sequence ID" value="NZ_FQUO01000013.1"/>
</dbReference>
<dbReference type="AlphaFoldDB" id="A0A1M5F3P3"/>
<dbReference type="Proteomes" id="UP000184368">
    <property type="component" value="Unassembled WGS sequence"/>
</dbReference>
<name>A0A1M5F3P3_9BACT</name>
<sequence>MQFVKTAFLAAATLAVTYGAHAQTADELIAKHVAALGGMEKIKGINSLVMKTKIEVMGNEAEGTQTLLTGKGFRSESEIMGNKMVQVVTDKGGWSINPMTGGGAQPIPEEQYKAAKDQLDIAGPLVDYASKGNKLELQGREKVGSVDAYKLKLTAKDGGLTTFYLDPNTYYIIQSVKQMNMMGQDVEMIVSMADYKKTDYGFVMPHTINTDFGGQFQIATKVSKVDVNTPVDTKIFEMPK</sequence>
<gene>
    <name evidence="2" type="ORF">SAMN05444008_11324</name>
</gene>
<reference evidence="2 3" key="1">
    <citation type="submission" date="2016-11" db="EMBL/GenBank/DDBJ databases">
        <authorList>
            <person name="Jaros S."/>
            <person name="Januszkiewicz K."/>
            <person name="Wedrychowicz H."/>
        </authorList>
    </citation>
    <scope>NUCLEOTIDE SEQUENCE [LARGE SCALE GENOMIC DNA]</scope>
    <source>
        <strain evidence="2 3">DSM 26897</strain>
    </source>
</reference>
<keyword evidence="3" id="KW-1185">Reference proteome</keyword>
<evidence type="ECO:0008006" key="4">
    <source>
        <dbReference type="Google" id="ProtNLM"/>
    </source>
</evidence>
<protein>
    <recommendedName>
        <fullName evidence="4">Outer membrane lipoprotein-sorting protein</fullName>
    </recommendedName>
</protein>
<dbReference type="OrthoDB" id="128937at2"/>
<feature type="chain" id="PRO_5012070188" description="Outer membrane lipoprotein-sorting protein" evidence="1">
    <location>
        <begin position="23"/>
        <end position="240"/>
    </location>
</feature>
<keyword evidence="1" id="KW-0732">Signal</keyword>
<evidence type="ECO:0000313" key="2">
    <source>
        <dbReference type="EMBL" id="SHF86075.1"/>
    </source>
</evidence>
<evidence type="ECO:0000256" key="1">
    <source>
        <dbReference type="SAM" id="SignalP"/>
    </source>
</evidence>
<dbReference type="EMBL" id="FQUO01000013">
    <property type="protein sequence ID" value="SHF86075.1"/>
    <property type="molecule type" value="Genomic_DNA"/>
</dbReference>
<dbReference type="Gene3D" id="2.50.20.10">
    <property type="entry name" value="Lipoprotein localisation LolA/LolB/LppX"/>
    <property type="match status" value="1"/>
</dbReference>